<gene>
    <name evidence="2" type="ORF">Tci_557436</name>
</gene>
<accession>A0A699ITY6</accession>
<name>A0A699ITY6_TANCI</name>
<keyword evidence="1" id="KW-1133">Transmembrane helix</keyword>
<comment type="caution">
    <text evidence="2">The sequence shown here is derived from an EMBL/GenBank/DDBJ whole genome shotgun (WGS) entry which is preliminary data.</text>
</comment>
<evidence type="ECO:0000256" key="1">
    <source>
        <dbReference type="SAM" id="Phobius"/>
    </source>
</evidence>
<evidence type="ECO:0000313" key="2">
    <source>
        <dbReference type="EMBL" id="GEZ85463.1"/>
    </source>
</evidence>
<feature type="transmembrane region" description="Helical" evidence="1">
    <location>
        <begin position="25"/>
        <end position="51"/>
    </location>
</feature>
<sequence length="190" mass="21655">MTNFHIIHRVSHNNLTVVRSVEVPIIALLVKLGSSFSMSLVLVTIMTLLVLTNLRRELSLRNYNHDPLVDLYYPEGSDDYTDVTYDKEKYLSYRYSTPSTSPTYIPSIPCLATMEPADTLSMWDEVISTTPARENDDFIKSSVDDLVPIPRESEVTSVYNDLEFDMPATILLPTTDVREENLNINDSRPF</sequence>
<keyword evidence="1" id="KW-0472">Membrane</keyword>
<organism evidence="2">
    <name type="scientific">Tanacetum cinerariifolium</name>
    <name type="common">Dalmatian daisy</name>
    <name type="synonym">Chrysanthemum cinerariifolium</name>
    <dbReference type="NCBI Taxonomy" id="118510"/>
    <lineage>
        <taxon>Eukaryota</taxon>
        <taxon>Viridiplantae</taxon>
        <taxon>Streptophyta</taxon>
        <taxon>Embryophyta</taxon>
        <taxon>Tracheophyta</taxon>
        <taxon>Spermatophyta</taxon>
        <taxon>Magnoliopsida</taxon>
        <taxon>eudicotyledons</taxon>
        <taxon>Gunneridae</taxon>
        <taxon>Pentapetalae</taxon>
        <taxon>asterids</taxon>
        <taxon>campanulids</taxon>
        <taxon>Asterales</taxon>
        <taxon>Asteraceae</taxon>
        <taxon>Asteroideae</taxon>
        <taxon>Anthemideae</taxon>
        <taxon>Anthemidinae</taxon>
        <taxon>Tanacetum</taxon>
    </lineage>
</organism>
<proteinExistence type="predicted"/>
<keyword evidence="1" id="KW-0812">Transmembrane</keyword>
<reference evidence="2" key="1">
    <citation type="journal article" date="2019" name="Sci. Rep.">
        <title>Draft genome of Tanacetum cinerariifolium, the natural source of mosquito coil.</title>
        <authorList>
            <person name="Yamashiro T."/>
            <person name="Shiraishi A."/>
            <person name="Satake H."/>
            <person name="Nakayama K."/>
        </authorList>
    </citation>
    <scope>NUCLEOTIDE SEQUENCE</scope>
</reference>
<dbReference type="AlphaFoldDB" id="A0A699ITY6"/>
<dbReference type="EMBL" id="BKCJ010332756">
    <property type="protein sequence ID" value="GEZ85463.1"/>
    <property type="molecule type" value="Genomic_DNA"/>
</dbReference>
<protein>
    <submittedName>
        <fullName evidence="2">Uncharacterized protein</fullName>
    </submittedName>
</protein>